<proteinExistence type="predicted"/>
<dbReference type="Proteomes" id="UP000799754">
    <property type="component" value="Unassembled WGS sequence"/>
</dbReference>
<accession>A0ACB6SBP7</accession>
<evidence type="ECO:0000313" key="1">
    <source>
        <dbReference type="EMBL" id="KAF2631030.1"/>
    </source>
</evidence>
<keyword evidence="2" id="KW-1185">Reference proteome</keyword>
<protein>
    <submittedName>
        <fullName evidence="1">Uncharacterized protein</fullName>
    </submittedName>
</protein>
<reference evidence="1" key="1">
    <citation type="journal article" date="2020" name="Stud. Mycol.">
        <title>101 Dothideomycetes genomes: a test case for predicting lifestyles and emergence of pathogens.</title>
        <authorList>
            <person name="Haridas S."/>
            <person name="Albert R."/>
            <person name="Binder M."/>
            <person name="Bloem J."/>
            <person name="Labutti K."/>
            <person name="Salamov A."/>
            <person name="Andreopoulos B."/>
            <person name="Baker S."/>
            <person name="Barry K."/>
            <person name="Bills G."/>
            <person name="Bluhm B."/>
            <person name="Cannon C."/>
            <person name="Castanera R."/>
            <person name="Culley D."/>
            <person name="Daum C."/>
            <person name="Ezra D."/>
            <person name="Gonzalez J."/>
            <person name="Henrissat B."/>
            <person name="Kuo A."/>
            <person name="Liang C."/>
            <person name="Lipzen A."/>
            <person name="Lutzoni F."/>
            <person name="Magnuson J."/>
            <person name="Mondo S."/>
            <person name="Nolan M."/>
            <person name="Ohm R."/>
            <person name="Pangilinan J."/>
            <person name="Park H.-J."/>
            <person name="Ramirez L."/>
            <person name="Alfaro M."/>
            <person name="Sun H."/>
            <person name="Tritt A."/>
            <person name="Yoshinaga Y."/>
            <person name="Zwiers L.-H."/>
            <person name="Turgeon B."/>
            <person name="Goodwin S."/>
            <person name="Spatafora J."/>
            <person name="Crous P."/>
            <person name="Grigoriev I."/>
        </authorList>
    </citation>
    <scope>NUCLEOTIDE SEQUENCE</scope>
    <source>
        <strain evidence="1">CBS 525.71</strain>
    </source>
</reference>
<gene>
    <name evidence="1" type="ORF">BU25DRAFT_445987</name>
</gene>
<sequence length="265" mass="29086">MTFKDVISKIQRSILCYSKRERKCSLDISSPTNVRRVDVSNALPGLTDAERKYIREKASSNAIHLLGLQFHPPSHPPSQPTTTPPSAEHFLRHESNSAMSSREPSMALLNAASKDLPDAIPTPPRQTHPPTSPPSARMKSMWDGARRLSSSSSCRDSLYSKIGDGEKPRDASFMTLNLEFEFESPGAKKRSDSPRTLSVASGFETQDTVGEHADTNIPIIKNEKVNAAIKETEVVDSGGDEDPFVAAEGKLLKRSEFCSDEFVEG</sequence>
<name>A0ACB6SBP7_9PLEO</name>
<comment type="caution">
    <text evidence="1">The sequence shown here is derived from an EMBL/GenBank/DDBJ whole genome shotgun (WGS) entry which is preliminary data.</text>
</comment>
<evidence type="ECO:0000313" key="2">
    <source>
        <dbReference type="Proteomes" id="UP000799754"/>
    </source>
</evidence>
<organism evidence="1 2">
    <name type="scientific">Macroventuria anomochaeta</name>
    <dbReference type="NCBI Taxonomy" id="301207"/>
    <lineage>
        <taxon>Eukaryota</taxon>
        <taxon>Fungi</taxon>
        <taxon>Dikarya</taxon>
        <taxon>Ascomycota</taxon>
        <taxon>Pezizomycotina</taxon>
        <taxon>Dothideomycetes</taxon>
        <taxon>Pleosporomycetidae</taxon>
        <taxon>Pleosporales</taxon>
        <taxon>Pleosporineae</taxon>
        <taxon>Didymellaceae</taxon>
        <taxon>Macroventuria</taxon>
    </lineage>
</organism>
<dbReference type="EMBL" id="MU006705">
    <property type="protein sequence ID" value="KAF2631030.1"/>
    <property type="molecule type" value="Genomic_DNA"/>
</dbReference>